<evidence type="ECO:0000256" key="3">
    <source>
        <dbReference type="ARBA" id="ARBA00022563"/>
    </source>
</evidence>
<comment type="cofactor">
    <cofactor evidence="1">
        <name>NAD(+)</name>
        <dbReference type="ChEBI" id="CHEBI:57540"/>
    </cofactor>
</comment>
<sequence length="356" mass="39164">MSDKLPYKVADIGLATWGHKALDIVENEMPGLMGMQELYSASRPLKGACIAGCLQMTVETAILIETLFSLGVQEQWSSCSIFSTQEHAVAVFAEAGMPVFTWKGKMKEGYPWCIEQTLYFKDGPLNMILDDGGISEETKTGVHNLHKMMASAILKVPTINVNDSVTKIPYRWHQVDQDVMIASKVAVVAGYGDVGKGCAQALQGFGACVIITEIDPISALQAAMEGYEVTTMDEACQEGNIFVTTTTCVNIILGRHFEQMKDDAILCNTEQFDVEIDVRWLNNNAVEKGWLVNLGCAMGRPSFVGSNSFNQVMVQIALWTHPDKYPIGVHFLPKKLDEAVAELDVKLTKLTEKQAQ</sequence>
<dbReference type="InParanoid" id="A0A2I2YU96"/>
<reference evidence="6" key="4">
    <citation type="submission" date="2025-09" db="UniProtKB">
        <authorList>
            <consortium name="Ensembl"/>
        </authorList>
    </citation>
    <scope>IDENTIFICATION</scope>
</reference>
<evidence type="ECO:0000313" key="7">
    <source>
        <dbReference type="Proteomes" id="UP000001519"/>
    </source>
</evidence>
<dbReference type="GO" id="GO:0005829">
    <property type="term" value="C:cytosol"/>
    <property type="evidence" value="ECO:0000318"/>
    <property type="project" value="GO_Central"/>
</dbReference>
<dbReference type="PANTHER" id="PTHR23420">
    <property type="entry name" value="ADENOSYLHOMOCYSTEINASE"/>
    <property type="match status" value="1"/>
</dbReference>
<dbReference type="Ensembl" id="ENSGGOT00000033898.2">
    <property type="protein sequence ID" value="ENSGGOP00000038524.1"/>
    <property type="gene ID" value="ENSGGOG00000025364.2"/>
</dbReference>
<dbReference type="GO" id="GO:0006730">
    <property type="term" value="P:one-carbon metabolic process"/>
    <property type="evidence" value="ECO:0007669"/>
    <property type="project" value="UniProtKB-KW"/>
</dbReference>
<dbReference type="Gene3D" id="3.40.50.1480">
    <property type="entry name" value="Adenosylhomocysteinase-like"/>
    <property type="match status" value="3"/>
</dbReference>
<dbReference type="InterPro" id="IPR036291">
    <property type="entry name" value="NAD(P)-bd_dom_sf"/>
</dbReference>
<dbReference type="Pfam" id="PF05221">
    <property type="entry name" value="AdoHcyase"/>
    <property type="match status" value="1"/>
</dbReference>
<name>A0A2I2YU96_GORGO</name>
<dbReference type="InterPro" id="IPR042172">
    <property type="entry name" value="Adenosylhomocyst_ase-like_sf"/>
</dbReference>
<dbReference type="GO" id="GO:0033353">
    <property type="term" value="P:S-adenosylmethionine cycle"/>
    <property type="evidence" value="ECO:0000318"/>
    <property type="project" value="GO_Central"/>
</dbReference>
<reference evidence="6" key="3">
    <citation type="submission" date="2025-08" db="UniProtKB">
        <authorList>
            <consortium name="Ensembl"/>
        </authorList>
    </citation>
    <scope>IDENTIFICATION</scope>
</reference>
<dbReference type="Gene3D" id="3.40.50.720">
    <property type="entry name" value="NAD(P)-binding Rossmann-like Domain"/>
    <property type="match status" value="2"/>
</dbReference>
<evidence type="ECO:0000256" key="1">
    <source>
        <dbReference type="ARBA" id="ARBA00001911"/>
    </source>
</evidence>
<dbReference type="InterPro" id="IPR000043">
    <property type="entry name" value="Adenosylhomocysteinase-like"/>
</dbReference>
<dbReference type="Pfam" id="PF00670">
    <property type="entry name" value="AdoHcyase_NAD"/>
    <property type="match status" value="1"/>
</dbReference>
<comment type="similarity">
    <text evidence="2">Belongs to the adenosylhomocysteinase family.</text>
</comment>
<dbReference type="PANTHER" id="PTHR23420:SF19">
    <property type="entry name" value="S-ADENOSYL-L-HOMOCYSTEINE HYDROLASE NAD BINDING DOMAIN-CONTAINING PROTEIN"/>
    <property type="match status" value="1"/>
</dbReference>
<reference evidence="7" key="1">
    <citation type="submission" date="2011-05" db="EMBL/GenBank/DDBJ databases">
        <title>Insights into the evolution of the great apes provided by the gorilla genome.</title>
        <authorList>
            <person name="Scally A."/>
        </authorList>
    </citation>
    <scope>NUCLEOTIDE SEQUENCE [LARGE SCALE GENOMIC DNA]</scope>
</reference>
<dbReference type="GeneTree" id="ENSGT00950000182981"/>
<dbReference type="InterPro" id="IPR015878">
    <property type="entry name" value="Ado_hCys_hydrolase_NAD-bd"/>
</dbReference>
<dbReference type="SUPFAM" id="SSF52283">
    <property type="entry name" value="Formate/glycerate dehydrogenase catalytic domain-like"/>
    <property type="match status" value="1"/>
</dbReference>
<dbReference type="SUPFAM" id="SSF51735">
    <property type="entry name" value="NAD(P)-binding Rossmann-fold domains"/>
    <property type="match status" value="1"/>
</dbReference>
<accession>A0A2I2YU96</accession>
<keyword evidence="7" id="KW-1185">Reference proteome</keyword>
<keyword evidence="4" id="KW-0520">NAD</keyword>
<dbReference type="GO" id="GO:0004013">
    <property type="term" value="F:adenosylhomocysteinase activity"/>
    <property type="evidence" value="ECO:0000318"/>
    <property type="project" value="GO_Central"/>
</dbReference>
<evidence type="ECO:0000256" key="4">
    <source>
        <dbReference type="ARBA" id="ARBA00023027"/>
    </source>
</evidence>
<evidence type="ECO:0000259" key="5">
    <source>
        <dbReference type="SMART" id="SM00997"/>
    </source>
</evidence>
<dbReference type="OMA" id="HKMMASA"/>
<keyword evidence="3" id="KW-0554">One-carbon metabolism</keyword>
<protein>
    <recommendedName>
        <fullName evidence="5">S-adenosyl-L-homocysteine hydrolase NAD binding domain-containing protein</fullName>
    </recommendedName>
</protein>
<feature type="domain" description="S-adenosyl-L-homocysteine hydrolase NAD binding" evidence="5">
    <location>
        <begin position="168"/>
        <end position="299"/>
    </location>
</feature>
<organism evidence="6 7">
    <name type="scientific">Gorilla gorilla gorilla</name>
    <name type="common">Western lowland gorilla</name>
    <dbReference type="NCBI Taxonomy" id="9595"/>
    <lineage>
        <taxon>Eukaryota</taxon>
        <taxon>Metazoa</taxon>
        <taxon>Chordata</taxon>
        <taxon>Craniata</taxon>
        <taxon>Vertebrata</taxon>
        <taxon>Euteleostomi</taxon>
        <taxon>Mammalia</taxon>
        <taxon>Eutheria</taxon>
        <taxon>Euarchontoglires</taxon>
        <taxon>Primates</taxon>
        <taxon>Haplorrhini</taxon>
        <taxon>Catarrhini</taxon>
        <taxon>Hominidae</taxon>
        <taxon>Gorilla</taxon>
    </lineage>
</organism>
<dbReference type="Proteomes" id="UP000001519">
    <property type="component" value="Chromosome 9"/>
</dbReference>
<reference evidence="6 7" key="2">
    <citation type="journal article" date="2012" name="Nature">
        <title>Insights into hominid evolution from the gorilla genome sequence.</title>
        <authorList>
            <person name="Scally A."/>
            <person name="Dutheil J.Y."/>
            <person name="Hillier L.W."/>
            <person name="Jordan G.E."/>
            <person name="Goodhead I."/>
            <person name="Herrero J."/>
            <person name="Hobolth A."/>
            <person name="Lappalainen T."/>
            <person name="Mailund T."/>
            <person name="Marques-Bonet T."/>
            <person name="McCarthy S."/>
            <person name="Montgomery S.H."/>
            <person name="Schwalie P.C."/>
            <person name="Tang Y.A."/>
            <person name="Ward M.C."/>
            <person name="Xue Y."/>
            <person name="Yngvadottir B."/>
            <person name="Alkan C."/>
            <person name="Andersen L.N."/>
            <person name="Ayub Q."/>
            <person name="Ball E.V."/>
            <person name="Beal K."/>
            <person name="Bradley B.J."/>
            <person name="Chen Y."/>
            <person name="Clee C.M."/>
            <person name="Fitzgerald S."/>
            <person name="Graves T.A."/>
            <person name="Gu Y."/>
            <person name="Heath P."/>
            <person name="Heger A."/>
            <person name="Karakoc E."/>
            <person name="Kolb-Kokocinski A."/>
            <person name="Laird G.K."/>
            <person name="Lunter G."/>
            <person name="Meader S."/>
            <person name="Mort M."/>
            <person name="Mullikin J.C."/>
            <person name="Munch K."/>
            <person name="O'Connor T.D."/>
            <person name="Phillips A.D."/>
            <person name="Prado-Martinez J."/>
            <person name="Rogers A.S."/>
            <person name="Sajjadian S."/>
            <person name="Schmidt D."/>
            <person name="Shaw K."/>
            <person name="Simpson J.T."/>
            <person name="Stenson P.D."/>
            <person name="Turner D.J."/>
            <person name="Vigilant L."/>
            <person name="Vilella A.J."/>
            <person name="Whitener W."/>
            <person name="Zhu B."/>
            <person name="Cooper D.N."/>
            <person name="de Jong P."/>
            <person name="Dermitzakis E.T."/>
            <person name="Eichler E.E."/>
            <person name="Flicek P."/>
            <person name="Goldman N."/>
            <person name="Mundy N.I."/>
            <person name="Ning Z."/>
            <person name="Odom D.T."/>
            <person name="Ponting C.P."/>
            <person name="Quail M.A."/>
            <person name="Ryder O.A."/>
            <person name="Searle S.M."/>
            <person name="Warren W.C."/>
            <person name="Wilson R.K."/>
            <person name="Schierup M.H."/>
            <person name="Rogers J."/>
            <person name="Tyler-Smith C."/>
            <person name="Durbin R."/>
        </authorList>
    </citation>
    <scope>NUCLEOTIDE SEQUENCE [LARGE SCALE GENOMIC DNA]</scope>
</reference>
<dbReference type="STRING" id="9593.ENSGGOP00000038524"/>
<evidence type="ECO:0000313" key="6">
    <source>
        <dbReference type="Ensembl" id="ENSGGOP00000038524.1"/>
    </source>
</evidence>
<dbReference type="EMBL" id="CABD030066144">
    <property type="status" value="NOT_ANNOTATED_CDS"/>
    <property type="molecule type" value="Genomic_DNA"/>
</dbReference>
<proteinExistence type="inferred from homology"/>
<dbReference type="SMART" id="SM00996">
    <property type="entry name" value="AdoHcyase"/>
    <property type="match status" value="1"/>
</dbReference>
<evidence type="ECO:0000256" key="2">
    <source>
        <dbReference type="ARBA" id="ARBA00007122"/>
    </source>
</evidence>
<dbReference type="SMART" id="SM00997">
    <property type="entry name" value="AdoHcyase_NAD"/>
    <property type="match status" value="1"/>
</dbReference>
<dbReference type="AlphaFoldDB" id="A0A2I2YU96"/>